<dbReference type="InterPro" id="IPR038666">
    <property type="entry name" value="SSP1_head-tail_sf"/>
</dbReference>
<gene>
    <name evidence="1" type="ORF">JP36_07460</name>
</gene>
<name>A0A0A2Y1C2_9PAST</name>
<dbReference type="Gene3D" id="2.40.10.270">
    <property type="entry name" value="Bacteriophage SPP1 head-tail adaptor protein"/>
    <property type="match status" value="1"/>
</dbReference>
<dbReference type="EMBL" id="JPXX01000021">
    <property type="protein sequence ID" value="KGQ36937.1"/>
    <property type="molecule type" value="Genomic_DNA"/>
</dbReference>
<dbReference type="Pfam" id="PF05521">
    <property type="entry name" value="Phage_HCP"/>
    <property type="match status" value="1"/>
</dbReference>
<accession>A0A0A2Y1C2</accession>
<dbReference type="RefSeq" id="WP_039173526.1">
    <property type="nucleotide sequence ID" value="NZ_JPXX01000021.1"/>
</dbReference>
<organism evidence="1 2">
    <name type="scientific">Gallibacterium genomosp. 1</name>
    <dbReference type="NCBI Taxonomy" id="155515"/>
    <lineage>
        <taxon>Bacteria</taxon>
        <taxon>Pseudomonadati</taxon>
        <taxon>Pseudomonadota</taxon>
        <taxon>Gammaproteobacteria</taxon>
        <taxon>Pasteurellales</taxon>
        <taxon>Pasteurellaceae</taxon>
        <taxon>Gallibacterium</taxon>
    </lineage>
</organism>
<dbReference type="STRING" id="155515.JP36_07460"/>
<protein>
    <submittedName>
        <fullName evidence="1">Head-tail adaptor protein</fullName>
    </submittedName>
</protein>
<proteinExistence type="predicted"/>
<sequence>MQIGKLRHRIKIQQQINTQNDYGALVTEWQDVVSCWAEVKPLTGKEYFSAQQVQSEVTVQIWLRYRAGITPTMRVVFGERHFEIVEVLNYQGRNAALQLLCKEKVNG</sequence>
<dbReference type="AlphaFoldDB" id="A0A0A2Y1C2"/>
<evidence type="ECO:0000313" key="2">
    <source>
        <dbReference type="Proteomes" id="UP000030539"/>
    </source>
</evidence>
<dbReference type="eggNOG" id="COG5614">
    <property type="taxonomic scope" value="Bacteria"/>
</dbReference>
<reference evidence="1 2" key="1">
    <citation type="submission" date="2014-08" db="EMBL/GenBank/DDBJ databases">
        <title>Chaperone-usher fimbriae in a diverse selection of Gallibacterium genomes.</title>
        <authorList>
            <person name="Kudirkiene E."/>
            <person name="Bager R.J."/>
            <person name="Johnson T.J."/>
            <person name="Bojesen A.M."/>
        </authorList>
    </citation>
    <scope>NUCLEOTIDE SEQUENCE [LARGE SCALE GENOMIC DNA]</scope>
    <source>
        <strain evidence="1 2">CCM5974</strain>
    </source>
</reference>
<evidence type="ECO:0000313" key="1">
    <source>
        <dbReference type="EMBL" id="KGQ36937.1"/>
    </source>
</evidence>
<dbReference type="NCBIfam" id="TIGR01563">
    <property type="entry name" value="gp16_SPP1"/>
    <property type="match status" value="1"/>
</dbReference>
<comment type="caution">
    <text evidence="1">The sequence shown here is derived from an EMBL/GenBank/DDBJ whole genome shotgun (WGS) entry which is preliminary data.</text>
</comment>
<dbReference type="Proteomes" id="UP000030539">
    <property type="component" value="Unassembled WGS sequence"/>
</dbReference>
<dbReference type="InterPro" id="IPR008767">
    <property type="entry name" value="Phage_SPP1_head-tail_adaptor"/>
</dbReference>